<organism evidence="2 3">
    <name type="scientific">Cylicostephanus goldi</name>
    <name type="common">Nematode worm</name>
    <dbReference type="NCBI Taxonomy" id="71465"/>
    <lineage>
        <taxon>Eukaryota</taxon>
        <taxon>Metazoa</taxon>
        <taxon>Ecdysozoa</taxon>
        <taxon>Nematoda</taxon>
        <taxon>Chromadorea</taxon>
        <taxon>Rhabditida</taxon>
        <taxon>Rhabditina</taxon>
        <taxon>Rhabditomorpha</taxon>
        <taxon>Strongyloidea</taxon>
        <taxon>Strongylidae</taxon>
        <taxon>Cylicostephanus</taxon>
    </lineage>
</organism>
<evidence type="ECO:0000313" key="3">
    <source>
        <dbReference type="Proteomes" id="UP000271889"/>
    </source>
</evidence>
<keyword evidence="3" id="KW-1185">Reference proteome</keyword>
<name>A0A3P6RAI0_CYLGO</name>
<gene>
    <name evidence="2" type="ORF">CGOC_LOCUS4898</name>
</gene>
<evidence type="ECO:0000256" key="1">
    <source>
        <dbReference type="SAM" id="MobiDB-lite"/>
    </source>
</evidence>
<dbReference type="Proteomes" id="UP000271889">
    <property type="component" value="Unassembled WGS sequence"/>
</dbReference>
<dbReference type="AlphaFoldDB" id="A0A3P6RAI0"/>
<evidence type="ECO:0000313" key="2">
    <source>
        <dbReference type="EMBL" id="VDK60102.1"/>
    </source>
</evidence>
<protein>
    <submittedName>
        <fullName evidence="2">Uncharacterized protein</fullName>
    </submittedName>
</protein>
<proteinExistence type="predicted"/>
<accession>A0A3P6RAI0</accession>
<reference evidence="2 3" key="1">
    <citation type="submission" date="2018-11" db="EMBL/GenBank/DDBJ databases">
        <authorList>
            <consortium name="Pathogen Informatics"/>
        </authorList>
    </citation>
    <scope>NUCLEOTIDE SEQUENCE [LARGE SCALE GENOMIC DNA]</scope>
</reference>
<sequence>MLLFACQELNGNVVRRNDASLSEVYATSENVKKEAAKSLSTVSAILETYTEGSEHERTIDALKSNTETKEENDGVNSANPKISTLMQHDENLKTPIPQVKKPGNAHYESGKRFGSRMARDTDDGETEEYVGVDVNGDGNNDEDELAHKPPDKTGGLVKTKRVPASGKVKANAFKPVDVHVRFTSSLFLEF</sequence>
<feature type="region of interest" description="Disordered" evidence="1">
    <location>
        <begin position="93"/>
        <end position="156"/>
    </location>
</feature>
<dbReference type="EMBL" id="UYRV01014161">
    <property type="protein sequence ID" value="VDK60102.1"/>
    <property type="molecule type" value="Genomic_DNA"/>
</dbReference>